<dbReference type="PANTHER" id="PTHR32322:SF18">
    <property type="entry name" value="S-ADENOSYLMETHIONINE_S-ADENOSYLHOMOCYSTEINE TRANSPORTER"/>
    <property type="match status" value="1"/>
</dbReference>
<feature type="transmembrane region" description="Helical" evidence="6">
    <location>
        <begin position="190"/>
        <end position="210"/>
    </location>
</feature>
<feature type="transmembrane region" description="Helical" evidence="6">
    <location>
        <begin position="157"/>
        <end position="178"/>
    </location>
</feature>
<organism evidence="8 9">
    <name type="scientific">Pelagicoccus mobilis</name>
    <dbReference type="NCBI Taxonomy" id="415221"/>
    <lineage>
        <taxon>Bacteria</taxon>
        <taxon>Pseudomonadati</taxon>
        <taxon>Verrucomicrobiota</taxon>
        <taxon>Opitutia</taxon>
        <taxon>Puniceicoccales</taxon>
        <taxon>Pelagicoccaceae</taxon>
        <taxon>Pelagicoccus</taxon>
    </lineage>
</organism>
<evidence type="ECO:0000256" key="2">
    <source>
        <dbReference type="ARBA" id="ARBA00022475"/>
    </source>
</evidence>
<evidence type="ECO:0000313" key="8">
    <source>
        <dbReference type="EMBL" id="MBK1877055.1"/>
    </source>
</evidence>
<comment type="caution">
    <text evidence="8">The sequence shown here is derived from an EMBL/GenBank/DDBJ whole genome shotgun (WGS) entry which is preliminary data.</text>
</comment>
<evidence type="ECO:0000256" key="4">
    <source>
        <dbReference type="ARBA" id="ARBA00022989"/>
    </source>
</evidence>
<feature type="transmembrane region" description="Helical" evidence="6">
    <location>
        <begin position="133"/>
        <end position="151"/>
    </location>
</feature>
<gene>
    <name evidence="8" type="ORF">JIN87_09260</name>
</gene>
<evidence type="ECO:0000259" key="7">
    <source>
        <dbReference type="Pfam" id="PF00892"/>
    </source>
</evidence>
<feature type="transmembrane region" description="Helical" evidence="6">
    <location>
        <begin position="77"/>
        <end position="96"/>
    </location>
</feature>
<dbReference type="AlphaFoldDB" id="A0A934VQM2"/>
<feature type="transmembrane region" description="Helical" evidence="6">
    <location>
        <begin position="246"/>
        <end position="269"/>
    </location>
</feature>
<reference evidence="8" key="1">
    <citation type="submission" date="2021-01" db="EMBL/GenBank/DDBJ databases">
        <title>Modified the classification status of verrucomicrobia.</title>
        <authorList>
            <person name="Feng X."/>
        </authorList>
    </citation>
    <scope>NUCLEOTIDE SEQUENCE</scope>
    <source>
        <strain evidence="8">KCTC 13126</strain>
    </source>
</reference>
<protein>
    <submittedName>
        <fullName evidence="8">DMT family transporter</fullName>
    </submittedName>
</protein>
<dbReference type="Pfam" id="PF00892">
    <property type="entry name" value="EamA"/>
    <property type="match status" value="1"/>
</dbReference>
<dbReference type="Proteomes" id="UP000617628">
    <property type="component" value="Unassembled WGS sequence"/>
</dbReference>
<accession>A0A934VQM2</accession>
<feature type="transmembrane region" description="Helical" evidence="6">
    <location>
        <begin position="222"/>
        <end position="239"/>
    </location>
</feature>
<keyword evidence="5 6" id="KW-0472">Membrane</keyword>
<dbReference type="GO" id="GO:0005886">
    <property type="term" value="C:plasma membrane"/>
    <property type="evidence" value="ECO:0007669"/>
    <property type="project" value="UniProtKB-SubCell"/>
</dbReference>
<dbReference type="EMBL" id="JAENIL010000014">
    <property type="protein sequence ID" value="MBK1877055.1"/>
    <property type="molecule type" value="Genomic_DNA"/>
</dbReference>
<proteinExistence type="predicted"/>
<dbReference type="InterPro" id="IPR037185">
    <property type="entry name" value="EmrE-like"/>
</dbReference>
<dbReference type="SUPFAM" id="SSF103481">
    <property type="entry name" value="Multidrug resistance efflux transporter EmrE"/>
    <property type="match status" value="2"/>
</dbReference>
<evidence type="ECO:0000256" key="1">
    <source>
        <dbReference type="ARBA" id="ARBA00004651"/>
    </source>
</evidence>
<dbReference type="InterPro" id="IPR050638">
    <property type="entry name" value="AA-Vitamin_Transporters"/>
</dbReference>
<evidence type="ECO:0000256" key="5">
    <source>
        <dbReference type="ARBA" id="ARBA00023136"/>
    </source>
</evidence>
<keyword evidence="3 6" id="KW-0812">Transmembrane</keyword>
<dbReference type="InterPro" id="IPR000620">
    <property type="entry name" value="EamA_dom"/>
</dbReference>
<keyword evidence="4 6" id="KW-1133">Transmembrane helix</keyword>
<feature type="transmembrane region" description="Helical" evidence="6">
    <location>
        <begin position="47"/>
        <end position="65"/>
    </location>
</feature>
<name>A0A934VQM2_9BACT</name>
<keyword evidence="2" id="KW-1003">Cell membrane</keyword>
<feature type="transmembrane region" description="Helical" evidence="6">
    <location>
        <begin position="275"/>
        <end position="293"/>
    </location>
</feature>
<evidence type="ECO:0000256" key="3">
    <source>
        <dbReference type="ARBA" id="ARBA00022692"/>
    </source>
</evidence>
<sequence>MKPKLPVSFFVQVLICAALWGSAFPVIKLSYETLAIEGFGERMVFAGVRFMIAGLLIVPFCRSSIVNTMRSAPKGLLLWVVLGQTVLQYVFFYYALSVSSGTLGALLVGGGSFWWMLLAPFFLKTPMPTRSQWTVIAVCTVGIVIAVWAPGAGSGNVGLGSAAFLLASLAGAWGAIGLKKVSTRHGSRAVTAISLFAGGALLTVLGANGWNGFWSDLGTDAIWIMLYLAFLSATAFTLWNRLIERYSVTVLSAYRFLIPLCGVIESSLLIEDESIGIGIVVGGSLILGSLWAMSRLEARKA</sequence>
<feature type="domain" description="EamA" evidence="7">
    <location>
        <begin position="160"/>
        <end position="294"/>
    </location>
</feature>
<evidence type="ECO:0000256" key="6">
    <source>
        <dbReference type="SAM" id="Phobius"/>
    </source>
</evidence>
<dbReference type="RefSeq" id="WP_200355272.1">
    <property type="nucleotide sequence ID" value="NZ_JAENIL010000014.1"/>
</dbReference>
<evidence type="ECO:0000313" key="9">
    <source>
        <dbReference type="Proteomes" id="UP000617628"/>
    </source>
</evidence>
<keyword evidence="9" id="KW-1185">Reference proteome</keyword>
<dbReference type="PANTHER" id="PTHR32322">
    <property type="entry name" value="INNER MEMBRANE TRANSPORTER"/>
    <property type="match status" value="1"/>
</dbReference>
<feature type="transmembrane region" description="Helical" evidence="6">
    <location>
        <begin position="102"/>
        <end position="121"/>
    </location>
</feature>
<comment type="subcellular location">
    <subcellularLocation>
        <location evidence="1">Cell membrane</location>
        <topology evidence="1">Multi-pass membrane protein</topology>
    </subcellularLocation>
</comment>